<feature type="non-terminal residue" evidence="3">
    <location>
        <position position="1"/>
    </location>
</feature>
<feature type="domain" description="Mur ligase C-terminal" evidence="1">
    <location>
        <begin position="314"/>
        <end position="445"/>
    </location>
</feature>
<reference evidence="3" key="1">
    <citation type="submission" date="2020-04" db="EMBL/GenBank/DDBJ databases">
        <authorList>
            <person name="Zhang T."/>
        </authorList>
    </citation>
    <scope>NUCLEOTIDE SEQUENCE</scope>
    <source>
        <strain evidence="3">HKST-UBA10</strain>
    </source>
</reference>
<dbReference type="InterPro" id="IPR036565">
    <property type="entry name" value="Mur-like_cat_sf"/>
</dbReference>
<gene>
    <name evidence="3" type="ORF">KC660_00395</name>
</gene>
<dbReference type="PANTHER" id="PTHR43445">
    <property type="entry name" value="UDP-N-ACETYLMURAMATE--L-ALANINE LIGASE-RELATED"/>
    <property type="match status" value="1"/>
</dbReference>
<feature type="domain" description="Mur ligase central" evidence="2">
    <location>
        <begin position="105"/>
        <end position="292"/>
    </location>
</feature>
<dbReference type="InterPro" id="IPR004101">
    <property type="entry name" value="Mur_ligase_C"/>
</dbReference>
<dbReference type="InterPro" id="IPR036615">
    <property type="entry name" value="Mur_ligase_C_dom_sf"/>
</dbReference>
<dbReference type="SUPFAM" id="SSF53623">
    <property type="entry name" value="MurD-like peptide ligases, catalytic domain"/>
    <property type="match status" value="1"/>
</dbReference>
<dbReference type="Gene3D" id="3.90.190.20">
    <property type="entry name" value="Mur ligase, C-terminal domain"/>
    <property type="match status" value="1"/>
</dbReference>
<name>A0A955RHF6_9BACT</name>
<dbReference type="EMBL" id="JAGQLG010000013">
    <property type="protein sequence ID" value="MCA9381852.1"/>
    <property type="molecule type" value="Genomic_DNA"/>
</dbReference>
<dbReference type="InterPro" id="IPR013221">
    <property type="entry name" value="Mur_ligase_cen"/>
</dbReference>
<sequence length="459" mass="52476">EEKGYFVTGSDKMIYPPMSTYARGNSLKLELGFKEEHLNIGYYKNKYSEVNYDELPNRPDLVLAGTIYSSTQNVEYNFALKNHIPIKSFAQMLEENVVKENSIVVTGSYGKTSTTSMLVKVFEDAGFDPSYMFGGISKDFEHNLKITPSDWSIVEGDEYPADKTNLRSKFFYYKAKYAILTSAAWDHTDIFKTEKEFVDNFIEFVKEIPEDGMLIANLDGKNVEEVIKSAKCKVYTYSKSKPADYILSNVERSDPDHFEIGIKISNGEEVKIISKLLGDFYYENMAAAFIMAHKLGIHTDVILRSLETYSGIKRRLEIIRQTDQTILIDDFASTPEKIKGSLQALKQIYPEYKITLVFEPNSGNRTKEAEKLFAHIFDKADEVILPRFRTVKLKSAEQKLGSDEFTQILQKSNNTKITQISNDEKLVNYLIENKKSKELIVFMGSSGFRGMRQQTANRL</sequence>
<dbReference type="Pfam" id="PF02875">
    <property type="entry name" value="Mur_ligase_C"/>
    <property type="match status" value="1"/>
</dbReference>
<dbReference type="AlphaFoldDB" id="A0A955RHF6"/>
<dbReference type="Gene3D" id="3.40.1190.10">
    <property type="entry name" value="Mur-like, catalytic domain"/>
    <property type="match status" value="1"/>
</dbReference>
<dbReference type="PANTHER" id="PTHR43445:SF5">
    <property type="entry name" value="UDP-N-ACETYLMURAMATE--L-ALANYL-GAMMA-D-GLUTAMYL-MESO-2,6-DIAMINOHEPTANDIOATE LIGASE"/>
    <property type="match status" value="1"/>
</dbReference>
<dbReference type="Pfam" id="PF08245">
    <property type="entry name" value="Mur_ligase_M"/>
    <property type="match status" value="1"/>
</dbReference>
<comment type="caution">
    <text evidence="3">The sequence shown here is derived from an EMBL/GenBank/DDBJ whole genome shotgun (WGS) entry which is preliminary data.</text>
</comment>
<reference evidence="3" key="2">
    <citation type="journal article" date="2021" name="Microbiome">
        <title>Successional dynamics and alternative stable states in a saline activated sludge microbial community over 9 years.</title>
        <authorList>
            <person name="Wang Y."/>
            <person name="Ye J."/>
            <person name="Ju F."/>
            <person name="Liu L."/>
            <person name="Boyd J.A."/>
            <person name="Deng Y."/>
            <person name="Parks D.H."/>
            <person name="Jiang X."/>
            <person name="Yin X."/>
            <person name="Woodcroft B.J."/>
            <person name="Tyson G.W."/>
            <person name="Hugenholtz P."/>
            <person name="Polz M.F."/>
            <person name="Zhang T."/>
        </authorList>
    </citation>
    <scope>NUCLEOTIDE SEQUENCE</scope>
    <source>
        <strain evidence="3">HKST-UBA10</strain>
    </source>
</reference>
<proteinExistence type="predicted"/>
<dbReference type="Proteomes" id="UP000782843">
    <property type="component" value="Unassembled WGS sequence"/>
</dbReference>
<dbReference type="GO" id="GO:0016881">
    <property type="term" value="F:acid-amino acid ligase activity"/>
    <property type="evidence" value="ECO:0007669"/>
    <property type="project" value="InterPro"/>
</dbReference>
<evidence type="ECO:0000259" key="1">
    <source>
        <dbReference type="Pfam" id="PF02875"/>
    </source>
</evidence>
<protein>
    <recommendedName>
        <fullName evidence="5">Mur ligase central domain-containing protein</fullName>
    </recommendedName>
</protein>
<dbReference type="Gene3D" id="3.40.50.720">
    <property type="entry name" value="NAD(P)-binding Rossmann-like Domain"/>
    <property type="match status" value="1"/>
</dbReference>
<evidence type="ECO:0000313" key="4">
    <source>
        <dbReference type="Proteomes" id="UP000782843"/>
    </source>
</evidence>
<accession>A0A955RHF6</accession>
<dbReference type="SUPFAM" id="SSF53244">
    <property type="entry name" value="MurD-like peptide ligases, peptide-binding domain"/>
    <property type="match status" value="1"/>
</dbReference>
<evidence type="ECO:0000259" key="2">
    <source>
        <dbReference type="Pfam" id="PF08245"/>
    </source>
</evidence>
<dbReference type="InterPro" id="IPR050061">
    <property type="entry name" value="MurCDEF_pg_biosynth"/>
</dbReference>
<organism evidence="3 4">
    <name type="scientific">Candidatus Dojkabacteria bacterium</name>
    <dbReference type="NCBI Taxonomy" id="2099670"/>
    <lineage>
        <taxon>Bacteria</taxon>
        <taxon>Candidatus Dojkabacteria</taxon>
    </lineage>
</organism>
<evidence type="ECO:0000313" key="3">
    <source>
        <dbReference type="EMBL" id="MCA9381852.1"/>
    </source>
</evidence>
<evidence type="ECO:0008006" key="5">
    <source>
        <dbReference type="Google" id="ProtNLM"/>
    </source>
</evidence>
<dbReference type="GO" id="GO:0005524">
    <property type="term" value="F:ATP binding"/>
    <property type="evidence" value="ECO:0007669"/>
    <property type="project" value="InterPro"/>
</dbReference>